<dbReference type="EMBL" id="BK014910">
    <property type="protein sequence ID" value="DAD81929.1"/>
    <property type="molecule type" value="Genomic_DNA"/>
</dbReference>
<accession>A0A8S5MHV1</accession>
<evidence type="ECO:0000313" key="1">
    <source>
        <dbReference type="EMBL" id="DAD81929.1"/>
    </source>
</evidence>
<reference evidence="1" key="1">
    <citation type="journal article" date="2021" name="Proc. Natl. Acad. Sci. U.S.A.">
        <title>A Catalog of Tens of Thousands of Viruses from Human Metagenomes Reveals Hidden Associations with Chronic Diseases.</title>
        <authorList>
            <person name="Tisza M.J."/>
            <person name="Buck C.B."/>
        </authorList>
    </citation>
    <scope>NUCLEOTIDE SEQUENCE</scope>
    <source>
        <strain evidence="1">CtAvK3</strain>
    </source>
</reference>
<protein>
    <submittedName>
        <fullName evidence="1">Ferredoxin thioredoxin reductase</fullName>
    </submittedName>
</protein>
<proteinExistence type="predicted"/>
<sequence length="69" mass="8190">MMELKTFLNPDGEYARKKKKLIKKNNGFCLGEKHVEEWRCPCKSFQSMNREGYCGEGLYYKQYVEVDEA</sequence>
<name>A0A8S5MHV1_9CAUD</name>
<organism evidence="1">
    <name type="scientific">Siphoviridae sp. ctAvK3</name>
    <dbReference type="NCBI Taxonomy" id="2826184"/>
    <lineage>
        <taxon>Viruses</taxon>
        <taxon>Duplodnaviria</taxon>
        <taxon>Heunggongvirae</taxon>
        <taxon>Uroviricota</taxon>
        <taxon>Caudoviricetes</taxon>
    </lineage>
</organism>